<evidence type="ECO:0000313" key="3">
    <source>
        <dbReference type="Proteomes" id="UP000087171"/>
    </source>
</evidence>
<dbReference type="InterPro" id="IPR005134">
    <property type="entry name" value="UPF0114"/>
</dbReference>
<dbReference type="RefSeq" id="XP_004499941.1">
    <property type="nucleotide sequence ID" value="XM_004499884.3"/>
</dbReference>
<keyword evidence="3" id="KW-1185">Reference proteome</keyword>
<accession>A0A1S2Y627</accession>
<gene>
    <name evidence="4" type="primary">LOC101507820</name>
</gene>
<proteinExistence type="predicted"/>
<dbReference type="InterPro" id="IPR016804">
    <property type="entry name" value="UPF0114_pln"/>
</dbReference>
<dbReference type="Proteomes" id="UP000087171">
    <property type="component" value="Chromosome Ca5"/>
</dbReference>
<organism evidence="3 4">
    <name type="scientific">Cicer arietinum</name>
    <name type="common">Chickpea</name>
    <name type="synonym">Garbanzo</name>
    <dbReference type="NCBI Taxonomy" id="3827"/>
    <lineage>
        <taxon>Eukaryota</taxon>
        <taxon>Viridiplantae</taxon>
        <taxon>Streptophyta</taxon>
        <taxon>Embryophyta</taxon>
        <taxon>Tracheophyta</taxon>
        <taxon>Spermatophyta</taxon>
        <taxon>Magnoliopsida</taxon>
        <taxon>eudicotyledons</taxon>
        <taxon>Gunneridae</taxon>
        <taxon>Pentapetalae</taxon>
        <taxon>rosids</taxon>
        <taxon>fabids</taxon>
        <taxon>Fabales</taxon>
        <taxon>Fabaceae</taxon>
        <taxon>Papilionoideae</taxon>
        <taxon>50 kb inversion clade</taxon>
        <taxon>NPAAA clade</taxon>
        <taxon>Hologalegina</taxon>
        <taxon>IRL clade</taxon>
        <taxon>Cicereae</taxon>
        <taxon>Cicer</taxon>
    </lineage>
</organism>
<name>A0A1S2Y627_CICAR</name>
<dbReference type="AlphaFoldDB" id="A0A1S2Y627"/>
<feature type="transmembrane region" description="Helical" evidence="2">
    <location>
        <begin position="160"/>
        <end position="178"/>
    </location>
</feature>
<feature type="region of interest" description="Disordered" evidence="1">
    <location>
        <begin position="37"/>
        <end position="67"/>
    </location>
</feature>
<dbReference type="KEGG" id="cam:101507820"/>
<dbReference type="eggNOG" id="ENOG502QR3Q">
    <property type="taxonomic scope" value="Eukaryota"/>
</dbReference>
<protein>
    <submittedName>
        <fullName evidence="4">Uncharacterized protein LOC101507820</fullName>
    </submittedName>
</protein>
<reference evidence="3" key="1">
    <citation type="journal article" date="2013" name="Nat. Biotechnol.">
        <title>Draft genome sequence of chickpea (Cicer arietinum) provides a resource for trait improvement.</title>
        <authorList>
            <person name="Varshney R.K."/>
            <person name="Song C."/>
            <person name="Saxena R.K."/>
            <person name="Azam S."/>
            <person name="Yu S."/>
            <person name="Sharpe A.G."/>
            <person name="Cannon S."/>
            <person name="Baek J."/>
            <person name="Rosen B.D."/>
            <person name="Tar'an B."/>
            <person name="Millan T."/>
            <person name="Zhang X."/>
            <person name="Ramsay L.D."/>
            <person name="Iwata A."/>
            <person name="Wang Y."/>
            <person name="Nelson W."/>
            <person name="Farmer A.D."/>
            <person name="Gaur P.M."/>
            <person name="Soderlund C."/>
            <person name="Penmetsa R.V."/>
            <person name="Xu C."/>
            <person name="Bharti A.K."/>
            <person name="He W."/>
            <person name="Winter P."/>
            <person name="Zhao S."/>
            <person name="Hane J.K."/>
            <person name="Carrasquilla-Garcia N."/>
            <person name="Condie J.A."/>
            <person name="Upadhyaya H.D."/>
            <person name="Luo M.C."/>
            <person name="Thudi M."/>
            <person name="Gowda C.L."/>
            <person name="Singh N.P."/>
            <person name="Lichtenzveig J."/>
            <person name="Gali K.K."/>
            <person name="Rubio J."/>
            <person name="Nadarajan N."/>
            <person name="Dolezel J."/>
            <person name="Bansal K.C."/>
            <person name="Xu X."/>
            <person name="Edwards D."/>
            <person name="Zhang G."/>
            <person name="Kahl G."/>
            <person name="Gil J."/>
            <person name="Singh K.B."/>
            <person name="Datta S.K."/>
            <person name="Jackson S.A."/>
            <person name="Wang J."/>
            <person name="Cook D.R."/>
        </authorList>
    </citation>
    <scope>NUCLEOTIDE SEQUENCE [LARGE SCALE GENOMIC DNA]</scope>
    <source>
        <strain evidence="3">cv. CDC Frontier</strain>
    </source>
</reference>
<keyword evidence="2" id="KW-1133">Transmembrane helix</keyword>
<keyword evidence="2" id="KW-0472">Membrane</keyword>
<dbReference type="PIRSF" id="PIRSF022348">
    <property type="entry name" value="UCP022348"/>
    <property type="match status" value="1"/>
</dbReference>
<dbReference type="PANTHER" id="PTHR31721">
    <property type="entry name" value="OS06G0710300 PROTEIN"/>
    <property type="match status" value="1"/>
</dbReference>
<keyword evidence="2" id="KW-0812">Transmembrane</keyword>
<evidence type="ECO:0000256" key="1">
    <source>
        <dbReference type="SAM" id="MobiDB-lite"/>
    </source>
</evidence>
<dbReference type="Pfam" id="PF03350">
    <property type="entry name" value="UPF0114"/>
    <property type="match status" value="1"/>
</dbReference>
<dbReference type="PANTHER" id="PTHR31721:SF1">
    <property type="entry name" value="OS07G0656700 PROTEIN"/>
    <property type="match status" value="1"/>
</dbReference>
<feature type="compositionally biased region" description="Low complexity" evidence="1">
    <location>
        <begin position="37"/>
        <end position="63"/>
    </location>
</feature>
<dbReference type="STRING" id="3827.A0A1S2Y627"/>
<reference evidence="4" key="2">
    <citation type="submission" date="2025-08" db="UniProtKB">
        <authorList>
            <consortium name="RefSeq"/>
        </authorList>
    </citation>
    <scope>IDENTIFICATION</scope>
    <source>
        <tissue evidence="4">Etiolated seedlings</tissue>
    </source>
</reference>
<feature type="transmembrane region" description="Helical" evidence="2">
    <location>
        <begin position="243"/>
        <end position="268"/>
    </location>
</feature>
<dbReference type="OrthoDB" id="1935713at2759"/>
<feature type="transmembrane region" description="Helical" evidence="2">
    <location>
        <begin position="106"/>
        <end position="131"/>
    </location>
</feature>
<sequence length="275" mass="30072">MAISCYTFITPSTPSLSLHIHSSTHLPHRVSYTNASLSSSSSSNDSKAPSSSLSVPSSTTSTPYVESRPPEPAFNYAYANSNGNPLVRMVRNIESTIERVIFDFRFFALLAVGGSLAGSLLCFLNGCVYIVDAYKVYWSSCVKGVHTGKMVLRLVEAIDVYLAGTVMLIFGMGLYGLFISNTPPDVSPAVDRALKGSSLFGMFALKERPKWMKISSLDELKTKVGHVIVMILLVKMFERSKMVVIATGLDLLSYSVCIFLSSASLYILHNLHKQD</sequence>
<dbReference type="GeneID" id="101507820"/>
<evidence type="ECO:0000313" key="4">
    <source>
        <dbReference type="RefSeq" id="XP_004499941.1"/>
    </source>
</evidence>
<evidence type="ECO:0000256" key="2">
    <source>
        <dbReference type="SAM" id="Phobius"/>
    </source>
</evidence>
<dbReference type="PaxDb" id="3827-XP_004499941.1"/>